<dbReference type="Proteomes" id="UP001234343">
    <property type="component" value="Unassembled WGS sequence"/>
</dbReference>
<dbReference type="EMBL" id="JAUCBP010000011">
    <property type="protein sequence ID" value="MDM7861621.1"/>
    <property type="molecule type" value="Genomic_DNA"/>
</dbReference>
<comment type="caution">
    <text evidence="3">The sequence shown here is derived from an EMBL/GenBank/DDBJ whole genome shotgun (WGS) entry which is preliminary data.</text>
</comment>
<keyword evidence="2" id="KW-0472">Membrane</keyword>
<keyword evidence="4" id="KW-1185">Reference proteome</keyword>
<organism evidence="3 4">
    <name type="scientific">Alteromonas arenosi</name>
    <dbReference type="NCBI Taxonomy" id="3055817"/>
    <lineage>
        <taxon>Bacteria</taxon>
        <taxon>Pseudomonadati</taxon>
        <taxon>Pseudomonadota</taxon>
        <taxon>Gammaproteobacteria</taxon>
        <taxon>Alteromonadales</taxon>
        <taxon>Alteromonadaceae</taxon>
        <taxon>Alteromonas/Salinimonas group</taxon>
        <taxon>Alteromonas</taxon>
    </lineage>
</organism>
<name>A0ABT7SZK6_9ALTE</name>
<evidence type="ECO:0000256" key="1">
    <source>
        <dbReference type="SAM" id="Coils"/>
    </source>
</evidence>
<proteinExistence type="predicted"/>
<sequence length="194" mass="22107">MAHINLLPWRESQRQAQKQQYFGVLFVTAVFVGLMFWFVGAFIDQKIDNQNARNDFLQNEIAALDTQIAKIKTIKDKKLAIEQRMALIEQLQTSRNIAAHVFDELARIVPPGVSFRTMTRNGNRIDIEGISDSNNRLSDFMRRLEASRVFTNGELSSIVADTSSTNAVSDFRITFRISREVAPEIVINEAEDNQ</sequence>
<gene>
    <name evidence="3" type="ORF">QTP81_13555</name>
</gene>
<accession>A0ABT7SZK6</accession>
<evidence type="ECO:0000256" key="2">
    <source>
        <dbReference type="SAM" id="Phobius"/>
    </source>
</evidence>
<keyword evidence="2" id="KW-1133">Transmembrane helix</keyword>
<keyword evidence="1" id="KW-0175">Coiled coil</keyword>
<evidence type="ECO:0000313" key="4">
    <source>
        <dbReference type="Proteomes" id="UP001234343"/>
    </source>
</evidence>
<dbReference type="RefSeq" id="WP_289366257.1">
    <property type="nucleotide sequence ID" value="NZ_JAUCBP010000011.1"/>
</dbReference>
<dbReference type="InterPro" id="IPR007813">
    <property type="entry name" value="PilN"/>
</dbReference>
<feature type="transmembrane region" description="Helical" evidence="2">
    <location>
        <begin position="21"/>
        <end position="43"/>
    </location>
</feature>
<feature type="coiled-coil region" evidence="1">
    <location>
        <begin position="47"/>
        <end position="74"/>
    </location>
</feature>
<evidence type="ECO:0000313" key="3">
    <source>
        <dbReference type="EMBL" id="MDM7861621.1"/>
    </source>
</evidence>
<dbReference type="InterPro" id="IPR052534">
    <property type="entry name" value="Extracell_DNA_Util/SecSys_Comp"/>
</dbReference>
<keyword evidence="2" id="KW-0812">Transmembrane</keyword>
<dbReference type="PANTHER" id="PTHR40278:SF2">
    <property type="entry name" value="TYPE IV PILUS INNER MEMBRANE COMPONENT PILN"/>
    <property type="match status" value="1"/>
</dbReference>
<reference evidence="3 4" key="1">
    <citation type="submission" date="2023-06" db="EMBL/GenBank/DDBJ databases">
        <title>Alteromonas sp. ASW11-36 isolated from intertidal sand.</title>
        <authorList>
            <person name="Li Y."/>
        </authorList>
    </citation>
    <scope>NUCLEOTIDE SEQUENCE [LARGE SCALE GENOMIC DNA]</scope>
    <source>
        <strain evidence="3 4">ASW11-36</strain>
    </source>
</reference>
<protein>
    <submittedName>
        <fullName evidence="3">PilN domain-containing protein</fullName>
    </submittedName>
</protein>
<dbReference type="PANTHER" id="PTHR40278">
    <property type="entry name" value="DNA UTILIZATION PROTEIN HOFN"/>
    <property type="match status" value="1"/>
</dbReference>
<dbReference type="Pfam" id="PF05137">
    <property type="entry name" value="PilN"/>
    <property type="match status" value="1"/>
</dbReference>